<dbReference type="EMBL" id="JANJYI010000004">
    <property type="protein sequence ID" value="KAK2654007.1"/>
    <property type="molecule type" value="Genomic_DNA"/>
</dbReference>
<keyword evidence="2" id="KW-1185">Reference proteome</keyword>
<sequence>MSFYLHGIHKIGHVTGTIKASSEYDVVAYAKWDDDAGFVMSILFRAMTDDVLRMVEECETDEAIWRILGDLYTNESDFIQFHELMCKAT</sequence>
<organism evidence="1 2">
    <name type="scientific">Dipteronia dyeriana</name>
    <dbReference type="NCBI Taxonomy" id="168575"/>
    <lineage>
        <taxon>Eukaryota</taxon>
        <taxon>Viridiplantae</taxon>
        <taxon>Streptophyta</taxon>
        <taxon>Embryophyta</taxon>
        <taxon>Tracheophyta</taxon>
        <taxon>Spermatophyta</taxon>
        <taxon>Magnoliopsida</taxon>
        <taxon>eudicotyledons</taxon>
        <taxon>Gunneridae</taxon>
        <taxon>Pentapetalae</taxon>
        <taxon>rosids</taxon>
        <taxon>malvids</taxon>
        <taxon>Sapindales</taxon>
        <taxon>Sapindaceae</taxon>
        <taxon>Hippocastanoideae</taxon>
        <taxon>Acereae</taxon>
        <taxon>Dipteronia</taxon>
    </lineage>
</organism>
<dbReference type="AlphaFoldDB" id="A0AAD9X764"/>
<comment type="caution">
    <text evidence="1">The sequence shown here is derived from an EMBL/GenBank/DDBJ whole genome shotgun (WGS) entry which is preliminary data.</text>
</comment>
<reference evidence="1" key="1">
    <citation type="journal article" date="2023" name="Plant J.">
        <title>Genome sequences and population genomics provide insights into the demographic history, inbreeding, and mutation load of two 'living fossil' tree species of Dipteronia.</title>
        <authorList>
            <person name="Feng Y."/>
            <person name="Comes H.P."/>
            <person name="Chen J."/>
            <person name="Zhu S."/>
            <person name="Lu R."/>
            <person name="Zhang X."/>
            <person name="Li P."/>
            <person name="Qiu J."/>
            <person name="Olsen K.M."/>
            <person name="Qiu Y."/>
        </authorList>
    </citation>
    <scope>NUCLEOTIDE SEQUENCE</scope>
    <source>
        <strain evidence="1">KIB01</strain>
    </source>
</reference>
<evidence type="ECO:0000313" key="1">
    <source>
        <dbReference type="EMBL" id="KAK2654007.1"/>
    </source>
</evidence>
<gene>
    <name evidence="1" type="ORF">Ddye_013863</name>
</gene>
<evidence type="ECO:0000313" key="2">
    <source>
        <dbReference type="Proteomes" id="UP001280121"/>
    </source>
</evidence>
<name>A0AAD9X764_9ROSI</name>
<protein>
    <submittedName>
        <fullName evidence="1">Uncharacterized protein</fullName>
    </submittedName>
</protein>
<accession>A0AAD9X764</accession>
<proteinExistence type="predicted"/>
<dbReference type="Proteomes" id="UP001280121">
    <property type="component" value="Unassembled WGS sequence"/>
</dbReference>